<dbReference type="FunFam" id="3.90.70.200:FF:000003">
    <property type="entry name" value="RNA polymerase-associated protein RTF1"/>
    <property type="match status" value="1"/>
</dbReference>
<dbReference type="Gene3D" id="3.90.70.200">
    <property type="entry name" value="Plus-3 domain"/>
    <property type="match status" value="1"/>
</dbReference>
<dbReference type="GeneID" id="104585821"/>
<dbReference type="AlphaFoldDB" id="A0A1U7Z1T4"/>
<dbReference type="PANTHER" id="PTHR13115">
    <property type="entry name" value="RNA POLYMERASE-ASSOCIATED PROTEIN RTF1 HOMOLOG"/>
    <property type="match status" value="1"/>
</dbReference>
<feature type="compositionally biased region" description="Basic residues" evidence="6">
    <location>
        <begin position="20"/>
        <end position="31"/>
    </location>
</feature>
<feature type="domain" description="Plus3" evidence="7">
    <location>
        <begin position="275"/>
        <end position="411"/>
    </location>
</feature>
<keyword evidence="3" id="KW-0804">Transcription</keyword>
<evidence type="ECO:0000256" key="4">
    <source>
        <dbReference type="ARBA" id="ARBA00023242"/>
    </source>
</evidence>
<dbReference type="InParanoid" id="A0A1U7Z1T4"/>
<dbReference type="InterPro" id="IPR036128">
    <property type="entry name" value="Plus3-like_sf"/>
</dbReference>
<feature type="compositionally biased region" description="Basic and acidic residues" evidence="6">
    <location>
        <begin position="140"/>
        <end position="165"/>
    </location>
</feature>
<evidence type="ECO:0000256" key="3">
    <source>
        <dbReference type="ARBA" id="ARBA00023163"/>
    </source>
</evidence>
<feature type="compositionally biased region" description="Basic and acidic residues" evidence="6">
    <location>
        <begin position="179"/>
        <end position="213"/>
    </location>
</feature>
<dbReference type="SUPFAM" id="SSF159042">
    <property type="entry name" value="Plus3-like"/>
    <property type="match status" value="1"/>
</dbReference>
<feature type="region of interest" description="Disordered" evidence="6">
    <location>
        <begin position="140"/>
        <end position="276"/>
    </location>
</feature>
<proteinExistence type="predicted"/>
<dbReference type="InterPro" id="IPR004343">
    <property type="entry name" value="Plus-3_dom"/>
</dbReference>
<protein>
    <submittedName>
        <fullName evidence="9">Protein RTF1 homolog</fullName>
    </submittedName>
</protein>
<feature type="compositionally biased region" description="Basic and acidic residues" evidence="6">
    <location>
        <begin position="71"/>
        <end position="88"/>
    </location>
</feature>
<sequence length="666" mass="73828">MADLENLLLEAAGRTGGPGRNRHSRPPPSRRRRDDSYFDDGSDSKDDDDSDDDDPGYSGRKPSGSQVPLKKRLDAHDKDDDRDSRDDDRDYDDDDDDEDRRAGSGDDSDVGSDLYKDDRDREELANMSELQREFILSERATKKDDKRLQEAVRARQGGKKTDIMKETPPSVRVRSSSRYADKLAAKDDALNELRNKRRNKQDPEGHRKLRDSGRGGLGARGGSPVRRRSILTAASPSSSSQSDSQSGSHSRDDGSTGDGDLGDSDDDRHGAGKEVPTFEEIKSITIRRSKLAKWFMEPFFEELIVGCFVRVGIGMSRSGQSIYRLCMVKNVDATDPNKQYKLENRTTYKYLNCIWGNESSAARWQMARVSDSAPLVEEFNDWLREVERHGGRMPTKQDVSEKREAIQKTNTFVYSAATVKQMLQEKKTASSRPLNIAAEKERLRREMEVAESRRDEAEVERIRARLQELEAMSRQAKEKDSKAVRLAEMNKRNRAENFKNASELKPVNTSLKAGEAGYDPFSRRWTRSRNYYVSKPGEGAPTANGEAAVASAVSVASSGTGARAAAEAGIAATAAALEAAAGAGKLVDTSAPVDQGTESNSLHDFELPISLAGLQKFGGPQGAHLGFLGRKQRIEATVGCRVPENDGRRHSLTLTVSDYKRRRGLL</sequence>
<evidence type="ECO:0000256" key="2">
    <source>
        <dbReference type="ARBA" id="ARBA00023015"/>
    </source>
</evidence>
<evidence type="ECO:0000313" key="9">
    <source>
        <dbReference type="RefSeq" id="XP_010241126.1"/>
    </source>
</evidence>
<name>A0A1U7Z1T4_NELNU</name>
<evidence type="ECO:0000256" key="1">
    <source>
        <dbReference type="ARBA" id="ARBA00004123"/>
    </source>
</evidence>
<dbReference type="PROSITE" id="PS51360">
    <property type="entry name" value="PLUS3"/>
    <property type="match status" value="1"/>
</dbReference>
<dbReference type="GO" id="GO:1990269">
    <property type="term" value="F:RNA polymerase II C-terminal domain phosphoserine binding"/>
    <property type="evidence" value="ECO:0000318"/>
    <property type="project" value="GO_Central"/>
</dbReference>
<dbReference type="PANTHER" id="PTHR13115:SF8">
    <property type="entry name" value="RNA POLYMERASE-ASSOCIATED PROTEIN RTF1 HOMOLOG"/>
    <property type="match status" value="1"/>
</dbReference>
<accession>A0A1U7Z1T4</accession>
<dbReference type="OMA" id="ISGCYAR"/>
<dbReference type="GO" id="GO:0016593">
    <property type="term" value="C:Cdc73/Paf1 complex"/>
    <property type="evidence" value="ECO:0000318"/>
    <property type="project" value="GO_Central"/>
</dbReference>
<feature type="coiled-coil region" evidence="5">
    <location>
        <begin position="440"/>
        <end position="479"/>
    </location>
</feature>
<dbReference type="Proteomes" id="UP000189703">
    <property type="component" value="Unplaced"/>
</dbReference>
<keyword evidence="5" id="KW-0175">Coiled coil</keyword>
<feature type="region of interest" description="Disordered" evidence="6">
    <location>
        <begin position="1"/>
        <end position="121"/>
    </location>
</feature>
<evidence type="ECO:0000256" key="5">
    <source>
        <dbReference type="SAM" id="Coils"/>
    </source>
</evidence>
<dbReference type="GO" id="GO:0003677">
    <property type="term" value="F:DNA binding"/>
    <property type="evidence" value="ECO:0007669"/>
    <property type="project" value="InterPro"/>
</dbReference>
<dbReference type="KEGG" id="nnu:104585821"/>
<evidence type="ECO:0000313" key="8">
    <source>
        <dbReference type="Proteomes" id="UP000189703"/>
    </source>
</evidence>
<feature type="compositionally biased region" description="Low complexity" evidence="6">
    <location>
        <begin position="235"/>
        <end position="248"/>
    </location>
</feature>
<evidence type="ECO:0000259" key="7">
    <source>
        <dbReference type="PROSITE" id="PS51360"/>
    </source>
</evidence>
<dbReference type="eggNOG" id="KOG2402">
    <property type="taxonomic scope" value="Eukaryota"/>
</dbReference>
<keyword evidence="8" id="KW-1185">Reference proteome</keyword>
<dbReference type="FunCoup" id="A0A1U7Z1T4">
    <property type="interactions" value="4354"/>
</dbReference>
<evidence type="ECO:0000256" key="6">
    <source>
        <dbReference type="SAM" id="MobiDB-lite"/>
    </source>
</evidence>
<dbReference type="OrthoDB" id="166375at2759"/>
<keyword evidence="2" id="KW-0805">Transcription regulation</keyword>
<feature type="compositionally biased region" description="Acidic residues" evidence="6">
    <location>
        <begin position="37"/>
        <end position="55"/>
    </location>
</feature>
<dbReference type="STRING" id="4432.A0A1U7Z1T4"/>
<comment type="subcellular location">
    <subcellularLocation>
        <location evidence="1">Nucleus</location>
    </subcellularLocation>
</comment>
<keyword evidence="4" id="KW-0539">Nucleus</keyword>
<reference evidence="9" key="1">
    <citation type="submission" date="2025-08" db="UniProtKB">
        <authorList>
            <consortium name="RefSeq"/>
        </authorList>
    </citation>
    <scope>IDENTIFICATION</scope>
</reference>
<dbReference type="RefSeq" id="XP_010241126.1">
    <property type="nucleotide sequence ID" value="XM_010242824.2"/>
</dbReference>
<dbReference type="SMART" id="SM00719">
    <property type="entry name" value="Plus3"/>
    <property type="match status" value="1"/>
</dbReference>
<organism evidence="8 9">
    <name type="scientific">Nelumbo nucifera</name>
    <name type="common">Sacred lotus</name>
    <dbReference type="NCBI Taxonomy" id="4432"/>
    <lineage>
        <taxon>Eukaryota</taxon>
        <taxon>Viridiplantae</taxon>
        <taxon>Streptophyta</taxon>
        <taxon>Embryophyta</taxon>
        <taxon>Tracheophyta</taxon>
        <taxon>Spermatophyta</taxon>
        <taxon>Magnoliopsida</taxon>
        <taxon>Proteales</taxon>
        <taxon>Nelumbonaceae</taxon>
        <taxon>Nelumbo</taxon>
    </lineage>
</organism>
<dbReference type="Pfam" id="PF03126">
    <property type="entry name" value="Plus-3"/>
    <property type="match status" value="1"/>
</dbReference>
<feature type="compositionally biased region" description="Acidic residues" evidence="6">
    <location>
        <begin position="89"/>
        <end position="98"/>
    </location>
</feature>
<gene>
    <name evidence="9" type="primary">LOC104585821</name>
</gene>